<comment type="cofactor">
    <cofactor evidence="1">
        <name>Mg(2+)</name>
        <dbReference type="ChEBI" id="CHEBI:18420"/>
    </cofactor>
</comment>
<protein>
    <recommendedName>
        <fullName evidence="3">tetrahydrofolate synthase</fullName>
        <ecNumber evidence="3">6.3.2.17</ecNumber>
    </recommendedName>
    <alternativeName>
        <fullName evidence="9">Tetrahydrofolylpolyglutamate synthase</fullName>
    </alternativeName>
</protein>
<dbReference type="eggNOG" id="COG0285">
    <property type="taxonomic scope" value="Bacteria"/>
</dbReference>
<dbReference type="Gene3D" id="3.40.1190.10">
    <property type="entry name" value="Mur-like, catalytic domain"/>
    <property type="match status" value="1"/>
</dbReference>
<keyword evidence="17" id="KW-1185">Reference proteome</keyword>
<keyword evidence="5" id="KW-0479">Metal-binding</keyword>
<evidence type="ECO:0000256" key="3">
    <source>
        <dbReference type="ARBA" id="ARBA00013025"/>
    </source>
</evidence>
<gene>
    <name evidence="15" type="ORF">FD41_GL002260</name>
    <name evidence="14" type="ORF">JCM14108_112</name>
</gene>
<dbReference type="Pfam" id="PF08245">
    <property type="entry name" value="Mur_ligase_M"/>
    <property type="match status" value="1"/>
</dbReference>
<dbReference type="InterPro" id="IPR004101">
    <property type="entry name" value="Mur_ligase_C"/>
</dbReference>
<dbReference type="InterPro" id="IPR036615">
    <property type="entry name" value="Mur_ligase_C_dom_sf"/>
</dbReference>
<dbReference type="OrthoDB" id="9809356at2"/>
<proteinExistence type="inferred from homology"/>
<dbReference type="GO" id="GO:0008841">
    <property type="term" value="F:dihydrofolate synthase activity"/>
    <property type="evidence" value="ECO:0007669"/>
    <property type="project" value="TreeGrafter"/>
</dbReference>
<evidence type="ECO:0000256" key="4">
    <source>
        <dbReference type="ARBA" id="ARBA00022598"/>
    </source>
</evidence>
<keyword evidence="8" id="KW-0460">Magnesium</keyword>
<keyword evidence="4 11" id="KW-0436">Ligase</keyword>
<dbReference type="EMBL" id="BAKI01000001">
    <property type="protein sequence ID" value="GAF35234.1"/>
    <property type="molecule type" value="Genomic_DNA"/>
</dbReference>
<comment type="catalytic activity">
    <reaction evidence="10">
        <text>(6S)-5,6,7,8-tetrahydrofolyl-(gamma-L-Glu)(n) + L-glutamate + ATP = (6S)-5,6,7,8-tetrahydrofolyl-(gamma-L-Glu)(n+1) + ADP + phosphate + H(+)</text>
        <dbReference type="Rhea" id="RHEA:10580"/>
        <dbReference type="Rhea" id="RHEA-COMP:14738"/>
        <dbReference type="Rhea" id="RHEA-COMP:14740"/>
        <dbReference type="ChEBI" id="CHEBI:15378"/>
        <dbReference type="ChEBI" id="CHEBI:29985"/>
        <dbReference type="ChEBI" id="CHEBI:30616"/>
        <dbReference type="ChEBI" id="CHEBI:43474"/>
        <dbReference type="ChEBI" id="CHEBI:141005"/>
        <dbReference type="ChEBI" id="CHEBI:456216"/>
        <dbReference type="EC" id="6.3.2.17"/>
    </reaction>
</comment>
<dbReference type="GO" id="GO:0046872">
    <property type="term" value="F:metal ion binding"/>
    <property type="evidence" value="ECO:0007669"/>
    <property type="project" value="UniProtKB-KW"/>
</dbReference>
<dbReference type="PATRIC" id="fig|1423743.5.peg.2320"/>
<dbReference type="Pfam" id="PF02875">
    <property type="entry name" value="Mur_ligase_C"/>
    <property type="match status" value="1"/>
</dbReference>
<evidence type="ECO:0000256" key="2">
    <source>
        <dbReference type="ARBA" id="ARBA00008276"/>
    </source>
</evidence>
<dbReference type="PANTHER" id="PTHR11136">
    <property type="entry name" value="FOLYLPOLYGLUTAMATE SYNTHASE-RELATED"/>
    <property type="match status" value="1"/>
</dbReference>
<sequence length="443" mass="49176">MIEAYDQAVAFIHGRTKFKKIPTLKRMRRFLDELGAPDKRVKAIHIAGTNGKGSTLAFLRNMLQQDGIKVGSFTSPFLIKFNERISVNGVPISDKDILRLVQTVYPIVKKLDLELPEGGPTEFEIITAMMFRYFAEGHADLVLIEVGLGGLLDSTNVVVPELSVITTIGWDHMHILGDTLPKIAYQKAGIIKPNIPVVVGKIPEAPLNVIKHVASEKKSPIAILGKDFTVENDEIRNWQQSFTFKSNAVSLAGLKTQLLGEYQIDNAALAIQAYITYCRINEQPIIEARIRQGISQTKWAGRFEKISNSPTIVIDGAHNISAVDEIVTLLKSNFAGGRVYVLMGILADKQADKMVEKMAAVKNVSVTLTSFNGPGKRTAADPRLLEQQVDEQEKKQTVTAVIDDWQTAVNQIKQRLTVNDMLLITGSLYFISDVRRYLLADKH</sequence>
<dbReference type="InterPro" id="IPR036565">
    <property type="entry name" value="Mur-like_cat_sf"/>
</dbReference>
<dbReference type="InterPro" id="IPR001645">
    <property type="entry name" value="Folylpolyglutamate_synth"/>
</dbReference>
<evidence type="ECO:0000256" key="5">
    <source>
        <dbReference type="ARBA" id="ARBA00022723"/>
    </source>
</evidence>
<dbReference type="AlphaFoldDB" id="X0P914"/>
<dbReference type="Proteomes" id="UP000019488">
    <property type="component" value="Unassembled WGS sequence"/>
</dbReference>
<dbReference type="PROSITE" id="PS01011">
    <property type="entry name" value="FOLYLPOLYGLU_SYNT_1"/>
    <property type="match status" value="1"/>
</dbReference>
<evidence type="ECO:0000313" key="15">
    <source>
        <dbReference type="EMBL" id="KRM10077.1"/>
    </source>
</evidence>
<dbReference type="STRING" id="1423743.FD41_GL002260"/>
<dbReference type="GO" id="GO:0004326">
    <property type="term" value="F:tetrahydrofolylpolyglutamate synthase activity"/>
    <property type="evidence" value="ECO:0007669"/>
    <property type="project" value="UniProtKB-EC"/>
</dbReference>
<evidence type="ECO:0000256" key="10">
    <source>
        <dbReference type="ARBA" id="ARBA00047493"/>
    </source>
</evidence>
<dbReference type="InterPro" id="IPR013221">
    <property type="entry name" value="Mur_ligase_cen"/>
</dbReference>
<dbReference type="EMBL" id="AZFY01000034">
    <property type="protein sequence ID" value="KRM10077.1"/>
    <property type="molecule type" value="Genomic_DNA"/>
</dbReference>
<evidence type="ECO:0000256" key="7">
    <source>
        <dbReference type="ARBA" id="ARBA00022840"/>
    </source>
</evidence>
<evidence type="ECO:0000256" key="8">
    <source>
        <dbReference type="ARBA" id="ARBA00022842"/>
    </source>
</evidence>
<evidence type="ECO:0000313" key="16">
    <source>
        <dbReference type="Proteomes" id="UP000019488"/>
    </source>
</evidence>
<evidence type="ECO:0000256" key="6">
    <source>
        <dbReference type="ARBA" id="ARBA00022741"/>
    </source>
</evidence>
<dbReference type="PIRSF" id="PIRSF001563">
    <property type="entry name" value="Folylpolyglu_synth"/>
    <property type="match status" value="1"/>
</dbReference>
<dbReference type="SUPFAM" id="SSF53244">
    <property type="entry name" value="MurD-like peptide ligases, peptide-binding domain"/>
    <property type="match status" value="1"/>
</dbReference>
<dbReference type="PROSITE" id="PS01012">
    <property type="entry name" value="FOLYLPOLYGLU_SYNT_2"/>
    <property type="match status" value="1"/>
</dbReference>
<dbReference type="FunFam" id="3.40.1190.10:FF:000011">
    <property type="entry name" value="Folylpolyglutamate synthase/dihydrofolate synthase"/>
    <property type="match status" value="1"/>
</dbReference>
<dbReference type="SUPFAM" id="SSF53623">
    <property type="entry name" value="MurD-like peptide ligases, catalytic domain"/>
    <property type="match status" value="1"/>
</dbReference>
<dbReference type="GO" id="GO:0005737">
    <property type="term" value="C:cytoplasm"/>
    <property type="evidence" value="ECO:0007669"/>
    <property type="project" value="TreeGrafter"/>
</dbReference>
<evidence type="ECO:0000259" key="13">
    <source>
        <dbReference type="Pfam" id="PF08245"/>
    </source>
</evidence>
<comment type="caution">
    <text evidence="14">The sequence shown here is derived from an EMBL/GenBank/DDBJ whole genome shotgun (WGS) entry which is preliminary data.</text>
</comment>
<dbReference type="Proteomes" id="UP000051966">
    <property type="component" value="Unassembled WGS sequence"/>
</dbReference>
<feature type="domain" description="Mur ligase C-terminal" evidence="12">
    <location>
        <begin position="301"/>
        <end position="427"/>
    </location>
</feature>
<evidence type="ECO:0000313" key="17">
    <source>
        <dbReference type="Proteomes" id="UP000051966"/>
    </source>
</evidence>
<name>X0P914_9LACO</name>
<dbReference type="InterPro" id="IPR018109">
    <property type="entry name" value="Folylpolyglutamate_synth_CS"/>
</dbReference>
<evidence type="ECO:0000313" key="14">
    <source>
        <dbReference type="EMBL" id="GAF35234.1"/>
    </source>
</evidence>
<evidence type="ECO:0000256" key="1">
    <source>
        <dbReference type="ARBA" id="ARBA00001946"/>
    </source>
</evidence>
<keyword evidence="6 11" id="KW-0547">Nucleotide-binding</keyword>
<organism evidence="14 16">
    <name type="scientific">Lentilactobacillus farraginis DSM 18382 = JCM 14108</name>
    <dbReference type="NCBI Taxonomy" id="1423743"/>
    <lineage>
        <taxon>Bacteria</taxon>
        <taxon>Bacillati</taxon>
        <taxon>Bacillota</taxon>
        <taxon>Bacilli</taxon>
        <taxon>Lactobacillales</taxon>
        <taxon>Lactobacillaceae</taxon>
        <taxon>Lentilactobacillus</taxon>
    </lineage>
</organism>
<accession>X0P914</accession>
<dbReference type="Gene3D" id="3.90.190.20">
    <property type="entry name" value="Mur ligase, C-terminal domain"/>
    <property type="match status" value="1"/>
</dbReference>
<dbReference type="EC" id="6.3.2.17" evidence="3"/>
<dbReference type="GO" id="GO:0005524">
    <property type="term" value="F:ATP binding"/>
    <property type="evidence" value="ECO:0007669"/>
    <property type="project" value="UniProtKB-KW"/>
</dbReference>
<reference evidence="15 17" key="2">
    <citation type="journal article" date="2015" name="Genome Announc.">
        <title>Expanding the biotechnology potential of lactobacilli through comparative genomics of 213 strains and associated genera.</title>
        <authorList>
            <person name="Sun Z."/>
            <person name="Harris H.M."/>
            <person name="McCann A."/>
            <person name="Guo C."/>
            <person name="Argimon S."/>
            <person name="Zhang W."/>
            <person name="Yang X."/>
            <person name="Jeffery I.B."/>
            <person name="Cooney J.C."/>
            <person name="Kagawa T.F."/>
            <person name="Liu W."/>
            <person name="Song Y."/>
            <person name="Salvetti E."/>
            <person name="Wrobel A."/>
            <person name="Rasinkangas P."/>
            <person name="Parkhill J."/>
            <person name="Rea M.C."/>
            <person name="O'Sullivan O."/>
            <person name="Ritari J."/>
            <person name="Douillard F.P."/>
            <person name="Paul Ross R."/>
            <person name="Yang R."/>
            <person name="Briner A.E."/>
            <person name="Felis G.E."/>
            <person name="de Vos W.M."/>
            <person name="Barrangou R."/>
            <person name="Klaenhammer T.R."/>
            <person name="Caufield P.W."/>
            <person name="Cui Y."/>
            <person name="Zhang H."/>
            <person name="O'Toole P.W."/>
        </authorList>
    </citation>
    <scope>NUCLEOTIDE SEQUENCE [LARGE SCALE GENOMIC DNA]</scope>
    <source>
        <strain evidence="15 17">DSM 18382</strain>
    </source>
</reference>
<evidence type="ECO:0000256" key="9">
    <source>
        <dbReference type="ARBA" id="ARBA00030592"/>
    </source>
</evidence>
<comment type="similarity">
    <text evidence="2 11">Belongs to the folylpolyglutamate synthase family.</text>
</comment>
<keyword evidence="7 11" id="KW-0067">ATP-binding</keyword>
<feature type="domain" description="Mur ligase central" evidence="13">
    <location>
        <begin position="46"/>
        <end position="273"/>
    </location>
</feature>
<dbReference type="RefSeq" id="WP_035177306.1">
    <property type="nucleotide sequence ID" value="NZ_AZFY01000034.1"/>
</dbReference>
<evidence type="ECO:0000256" key="11">
    <source>
        <dbReference type="PIRNR" id="PIRNR001563"/>
    </source>
</evidence>
<dbReference type="PANTHER" id="PTHR11136:SF0">
    <property type="entry name" value="DIHYDROFOLATE SYNTHETASE-RELATED"/>
    <property type="match status" value="1"/>
</dbReference>
<evidence type="ECO:0000259" key="12">
    <source>
        <dbReference type="Pfam" id="PF02875"/>
    </source>
</evidence>
<dbReference type="NCBIfam" id="TIGR01499">
    <property type="entry name" value="folC"/>
    <property type="match status" value="1"/>
</dbReference>
<reference evidence="14" key="1">
    <citation type="journal article" date="2014" name="Genome Announc.">
        <title>Draft Genome Sequences of Two Lactobacillus Strains, L. farraginis JCM 14108T and L. composti JCM 14202T, Isolated from Compost of Distilled Shochu Residue.</title>
        <authorList>
            <person name="Yuki M."/>
            <person name="Oshima K."/>
            <person name="Suda W."/>
            <person name="Kitahara M."/>
            <person name="Kitamura K."/>
            <person name="Iida T."/>
            <person name="Hattori M."/>
            <person name="Ohkuma M."/>
        </authorList>
    </citation>
    <scope>NUCLEOTIDE SEQUENCE [LARGE SCALE GENOMIC DNA]</scope>
    <source>
        <strain evidence="14">JCM 14108</strain>
    </source>
</reference>